<sequence>MTDLPTIDRTPFYAAAGAADAAVTSLRELPARLGEAVNDPQLRVQLRQRLSALPADVQAFRHGFPDTVLQVQSRAADLPQRVRERAGTATGQAVRAYRGFADRGEGVVGRLRGEAAPVVGEAVSTVRGRVADAAEGVAAVTEKAADDLAAKR</sequence>
<gene>
    <name evidence="1" type="ORF">CLV30_12234</name>
</gene>
<dbReference type="OrthoDB" id="5190523at2"/>
<dbReference type="RefSeq" id="WP_129710959.1">
    <property type="nucleotide sequence ID" value="NZ_ML142904.1"/>
</dbReference>
<proteinExistence type="predicted"/>
<evidence type="ECO:0000313" key="1">
    <source>
        <dbReference type="EMBL" id="PSK97542.1"/>
    </source>
</evidence>
<evidence type="ECO:0000313" key="2">
    <source>
        <dbReference type="Proteomes" id="UP000243528"/>
    </source>
</evidence>
<comment type="caution">
    <text evidence="1">The sequence shown here is derived from an EMBL/GenBank/DDBJ whole genome shotgun (WGS) entry which is preliminary data.</text>
</comment>
<dbReference type="AlphaFoldDB" id="A0A2P8DJY9"/>
<name>A0A2P8DJY9_9ACTN</name>
<keyword evidence="2" id="KW-1185">Reference proteome</keyword>
<reference evidence="1 2" key="1">
    <citation type="submission" date="2018-03" db="EMBL/GenBank/DDBJ databases">
        <title>Genomic Encyclopedia of Archaeal and Bacterial Type Strains, Phase II (KMG-II): from individual species to whole genera.</title>
        <authorList>
            <person name="Goeker M."/>
        </authorList>
    </citation>
    <scope>NUCLEOTIDE SEQUENCE [LARGE SCALE GENOMIC DNA]</scope>
    <source>
        <strain evidence="1 2">DSM 45211</strain>
    </source>
</reference>
<dbReference type="EMBL" id="PYGE01000022">
    <property type="protein sequence ID" value="PSK97542.1"/>
    <property type="molecule type" value="Genomic_DNA"/>
</dbReference>
<organism evidence="1 2">
    <name type="scientific">Haloactinopolyspora alba</name>
    <dbReference type="NCBI Taxonomy" id="648780"/>
    <lineage>
        <taxon>Bacteria</taxon>
        <taxon>Bacillati</taxon>
        <taxon>Actinomycetota</taxon>
        <taxon>Actinomycetes</taxon>
        <taxon>Jiangellales</taxon>
        <taxon>Jiangellaceae</taxon>
        <taxon>Haloactinopolyspora</taxon>
    </lineage>
</organism>
<evidence type="ECO:0008006" key="3">
    <source>
        <dbReference type="Google" id="ProtNLM"/>
    </source>
</evidence>
<protein>
    <recommendedName>
        <fullName evidence="3">Heparin binding hemagglutinin HbhA</fullName>
    </recommendedName>
</protein>
<accession>A0A2P8DJY9</accession>
<dbReference type="Proteomes" id="UP000243528">
    <property type="component" value="Unassembled WGS sequence"/>
</dbReference>